<evidence type="ECO:0000313" key="5">
    <source>
        <dbReference type="Proteomes" id="UP000236728"/>
    </source>
</evidence>
<evidence type="ECO:0000256" key="1">
    <source>
        <dbReference type="SAM" id="MobiDB-lite"/>
    </source>
</evidence>
<feature type="compositionally biased region" description="Gly residues" evidence="1">
    <location>
        <begin position="259"/>
        <end position="277"/>
    </location>
</feature>
<dbReference type="AlphaFoldDB" id="A0A1H5SH50"/>
<feature type="domain" description="TPM" evidence="3">
    <location>
        <begin position="36"/>
        <end position="154"/>
    </location>
</feature>
<dbReference type="Gene3D" id="3.10.310.50">
    <property type="match status" value="1"/>
</dbReference>
<keyword evidence="5" id="KW-1185">Reference proteome</keyword>
<keyword evidence="2" id="KW-0472">Membrane</keyword>
<keyword evidence="2" id="KW-0812">Transmembrane</keyword>
<evidence type="ECO:0000256" key="2">
    <source>
        <dbReference type="SAM" id="Phobius"/>
    </source>
</evidence>
<accession>A0A1H5SH50</accession>
<dbReference type="Pfam" id="PF04536">
    <property type="entry name" value="TPM_phosphatase"/>
    <property type="match status" value="1"/>
</dbReference>
<dbReference type="Proteomes" id="UP000236728">
    <property type="component" value="Unassembled WGS sequence"/>
</dbReference>
<evidence type="ECO:0000259" key="3">
    <source>
        <dbReference type="Pfam" id="PF04536"/>
    </source>
</evidence>
<feature type="transmembrane region" description="Helical" evidence="2">
    <location>
        <begin position="204"/>
        <end position="226"/>
    </location>
</feature>
<dbReference type="PANTHER" id="PTHR30373:SF2">
    <property type="entry name" value="UPF0603 PROTEIN YGCG"/>
    <property type="match status" value="1"/>
</dbReference>
<feature type="compositionally biased region" description="Low complexity" evidence="1">
    <location>
        <begin position="241"/>
        <end position="258"/>
    </location>
</feature>
<dbReference type="PANTHER" id="PTHR30373">
    <property type="entry name" value="UPF0603 PROTEIN YGCG"/>
    <property type="match status" value="1"/>
</dbReference>
<dbReference type="OrthoDB" id="9810918at2"/>
<sequence length="277" mass="28813">MLRSRTWTVVLGFALAMAGLLRAEKVSSLGKPSGYVDDYAGVFSSDERASMEAMCVELHEKIHAQAFVVTVKSLEGDSIEHFANDLFHTWKIGDKKSDKGVLLLFAVKDHRYRIEVGYGLEGILNDAKVGDIGREMVPELKAGNYDAAADGSLRSVLQIISTDANVPLEKLEASPQATSTELAADLSAGELPAPPTPPSDAHPWLIPVIFIGAWVVLVGGLVVVGIRRGIRGGRSSGSAGGSSSFDSDSSSSSSDSGDSFGGGDGGDSGGGGASGSW</sequence>
<protein>
    <recommendedName>
        <fullName evidence="3">TPM domain-containing protein</fullName>
    </recommendedName>
</protein>
<organism evidence="4 5">
    <name type="scientific">Bryocella elongata</name>
    <dbReference type="NCBI Taxonomy" id="863522"/>
    <lineage>
        <taxon>Bacteria</taxon>
        <taxon>Pseudomonadati</taxon>
        <taxon>Acidobacteriota</taxon>
        <taxon>Terriglobia</taxon>
        <taxon>Terriglobales</taxon>
        <taxon>Acidobacteriaceae</taxon>
        <taxon>Bryocella</taxon>
    </lineage>
</organism>
<dbReference type="EMBL" id="FNVA01000001">
    <property type="protein sequence ID" value="SEF49077.1"/>
    <property type="molecule type" value="Genomic_DNA"/>
</dbReference>
<feature type="region of interest" description="Disordered" evidence="1">
    <location>
        <begin position="233"/>
        <end position="277"/>
    </location>
</feature>
<keyword evidence="2" id="KW-1133">Transmembrane helix</keyword>
<proteinExistence type="predicted"/>
<dbReference type="InterPro" id="IPR007621">
    <property type="entry name" value="TPM_dom"/>
</dbReference>
<dbReference type="RefSeq" id="WP_103931147.1">
    <property type="nucleotide sequence ID" value="NZ_FNVA01000001.1"/>
</dbReference>
<evidence type="ECO:0000313" key="4">
    <source>
        <dbReference type="EMBL" id="SEF49077.1"/>
    </source>
</evidence>
<name>A0A1H5SH50_9BACT</name>
<reference evidence="4 5" key="1">
    <citation type="submission" date="2016-10" db="EMBL/GenBank/DDBJ databases">
        <authorList>
            <person name="de Groot N.N."/>
        </authorList>
    </citation>
    <scope>NUCLEOTIDE SEQUENCE [LARGE SCALE GENOMIC DNA]</scope>
    <source>
        <strain evidence="4 5">DSM 22489</strain>
    </source>
</reference>
<gene>
    <name evidence="4" type="ORF">SAMN05421819_0173</name>
</gene>